<accession>A0A1W9ZAW8</accession>
<keyword evidence="3" id="KW-1185">Reference proteome</keyword>
<dbReference type="AlphaFoldDB" id="A0A1W9ZAW8"/>
<evidence type="ECO:0000256" key="1">
    <source>
        <dbReference type="SAM" id="MobiDB-lite"/>
    </source>
</evidence>
<feature type="region of interest" description="Disordered" evidence="1">
    <location>
        <begin position="388"/>
        <end position="412"/>
    </location>
</feature>
<protein>
    <submittedName>
        <fullName evidence="2">Uncharacterized protein</fullName>
    </submittedName>
</protein>
<evidence type="ECO:0000313" key="2">
    <source>
        <dbReference type="EMBL" id="ORA10957.1"/>
    </source>
</evidence>
<sequence length="412" mass="45627">MAIDGRALCPAHLYHALCRLVDAEHTDQEVEHEAAHDLDAEDSATDAHCPADALSDTLALCIIQMRLAVAAMCHARKDPDTEQAISPLSGQERGLTQYTLETPLPQRKSLATRLTPALLPLVGTELASFANIDDLGNLFIDYHTALTDCSHDQHYTHQQLAELAFAAHRCARFLITETAHTQDLELSHGRLKIQQHLTPRSPQILTAEFAALCAHWNQSRPEIAAAATQISSTLLSGYWLWLEEDDRAMGILRCTLHQAARLRTWHLHPDAAQALQSTTSTTPRRWMDIAGWSQYRSLDRALFEFAHANRESRLDAAGILLDDHQDHPESPLSQRIARQTVLDRVTALAAAETTRAVAAHQSVAIANTMREALHECGLDTRTTPARRLLNKGTSPRRTAQDTTATPDIPLID</sequence>
<organism evidence="2 3">
    <name type="scientific">Mycobacterium arosiense ATCC BAA-1401 = DSM 45069</name>
    <dbReference type="NCBI Taxonomy" id="1265311"/>
    <lineage>
        <taxon>Bacteria</taxon>
        <taxon>Bacillati</taxon>
        <taxon>Actinomycetota</taxon>
        <taxon>Actinomycetes</taxon>
        <taxon>Mycobacteriales</taxon>
        <taxon>Mycobacteriaceae</taxon>
        <taxon>Mycobacterium</taxon>
        <taxon>Mycobacterium avium complex (MAC)</taxon>
    </lineage>
</organism>
<dbReference type="EMBL" id="MVHG01000059">
    <property type="protein sequence ID" value="ORA10957.1"/>
    <property type="molecule type" value="Genomic_DNA"/>
</dbReference>
<gene>
    <name evidence="2" type="ORF">BST14_19555</name>
</gene>
<feature type="compositionally biased region" description="Polar residues" evidence="1">
    <location>
        <begin position="391"/>
        <end position="405"/>
    </location>
</feature>
<reference evidence="2 3" key="1">
    <citation type="submission" date="2016-12" db="EMBL/GenBank/DDBJ databases">
        <title>The new phylogeny of genus Mycobacterium.</title>
        <authorList>
            <person name="Tortoli E."/>
            <person name="Trovato A."/>
            <person name="Cirillo D.M."/>
        </authorList>
    </citation>
    <scope>NUCLEOTIDE SEQUENCE [LARGE SCALE GENOMIC DNA]</scope>
    <source>
        <strain evidence="2 3">DSM 45069</strain>
    </source>
</reference>
<dbReference type="Proteomes" id="UP000192707">
    <property type="component" value="Unassembled WGS sequence"/>
</dbReference>
<evidence type="ECO:0000313" key="3">
    <source>
        <dbReference type="Proteomes" id="UP000192707"/>
    </source>
</evidence>
<proteinExistence type="predicted"/>
<comment type="caution">
    <text evidence="2">The sequence shown here is derived from an EMBL/GenBank/DDBJ whole genome shotgun (WGS) entry which is preliminary data.</text>
</comment>
<name>A0A1W9ZAW8_MYCAI</name>